<name>A0AA39XN17_9PEZI</name>
<proteinExistence type="predicted"/>
<reference evidence="2" key="1">
    <citation type="submission" date="2023-06" db="EMBL/GenBank/DDBJ databases">
        <title>Genome-scale phylogeny and comparative genomics of the fungal order Sordariales.</title>
        <authorList>
            <consortium name="Lawrence Berkeley National Laboratory"/>
            <person name="Hensen N."/>
            <person name="Bonometti L."/>
            <person name="Westerberg I."/>
            <person name="Brannstrom I.O."/>
            <person name="Guillou S."/>
            <person name="Cros-Aarteil S."/>
            <person name="Calhoun S."/>
            <person name="Haridas S."/>
            <person name="Kuo A."/>
            <person name="Mondo S."/>
            <person name="Pangilinan J."/>
            <person name="Riley R."/>
            <person name="LaButti K."/>
            <person name="Andreopoulos B."/>
            <person name="Lipzen A."/>
            <person name="Chen C."/>
            <person name="Yanf M."/>
            <person name="Daum C."/>
            <person name="Ng V."/>
            <person name="Clum A."/>
            <person name="Steindorff A."/>
            <person name="Ohm R."/>
            <person name="Martin F."/>
            <person name="Silar P."/>
            <person name="Natvig D."/>
            <person name="Lalanne C."/>
            <person name="Gautier V."/>
            <person name="Ament-velasquez S.L."/>
            <person name="Kruys A."/>
            <person name="Hutchinson M.I."/>
            <person name="Powell A.J."/>
            <person name="Barry K."/>
            <person name="Miller A.N."/>
            <person name="Grigoriev I.V."/>
            <person name="Debuchy R."/>
            <person name="Gladieux P."/>
            <person name="Thoren M.H."/>
            <person name="Johannesson H."/>
        </authorList>
    </citation>
    <scope>NUCLEOTIDE SEQUENCE</scope>
    <source>
        <strain evidence="2">SMH3391-2</strain>
    </source>
</reference>
<dbReference type="Proteomes" id="UP001174934">
    <property type="component" value="Unassembled WGS sequence"/>
</dbReference>
<evidence type="ECO:0000313" key="3">
    <source>
        <dbReference type="Proteomes" id="UP001174934"/>
    </source>
</evidence>
<dbReference type="AlphaFoldDB" id="A0AA39XN17"/>
<dbReference type="EMBL" id="JAULSR010000001">
    <property type="protein sequence ID" value="KAK0637037.1"/>
    <property type="molecule type" value="Genomic_DNA"/>
</dbReference>
<keyword evidence="3" id="KW-1185">Reference proteome</keyword>
<gene>
    <name evidence="2" type="ORF">B0T17DRAFT_97174</name>
</gene>
<feature type="region of interest" description="Disordered" evidence="1">
    <location>
        <begin position="1"/>
        <end position="24"/>
    </location>
</feature>
<feature type="compositionally biased region" description="Pro residues" evidence="1">
    <location>
        <begin position="1"/>
        <end position="11"/>
    </location>
</feature>
<accession>A0AA39XN17</accession>
<comment type="caution">
    <text evidence="2">The sequence shown here is derived from an EMBL/GenBank/DDBJ whole genome shotgun (WGS) entry which is preliminary data.</text>
</comment>
<sequence length="321" mass="36569">MQPSTPSPGSPPSSSTWSSQRPPAKTCCTTSSSCPLGASTSFIDSIPGGDPLWMRWFSPDNFVLSGMSDGYEKHTVPNLLDHPGQRQQQMQTFRGIKHVALDLEFDGPVAERLCPGFVPPAEAAAAYGDNSFASSSRGREWHRDYRSCERCGYTGAAHFRLDIRWATPCFRPYVIEMYAYFIGLFEDLEAVYLAYRGEKLIGPEYMRELEKVHRYTDQEREEGYARYNMHATDGVESEQDMMERKADSFSCPGGRIVELVAPKSFIRMMHNPILSEMNDRYVFPRCFGEGIHPRIIPQTPEDVEKRQKVQFRVMAWEQTQS</sequence>
<organism evidence="2 3">
    <name type="scientific">Bombardia bombarda</name>
    <dbReference type="NCBI Taxonomy" id="252184"/>
    <lineage>
        <taxon>Eukaryota</taxon>
        <taxon>Fungi</taxon>
        <taxon>Dikarya</taxon>
        <taxon>Ascomycota</taxon>
        <taxon>Pezizomycotina</taxon>
        <taxon>Sordariomycetes</taxon>
        <taxon>Sordariomycetidae</taxon>
        <taxon>Sordariales</taxon>
        <taxon>Lasiosphaeriaceae</taxon>
        <taxon>Bombardia</taxon>
    </lineage>
</organism>
<protein>
    <submittedName>
        <fullName evidence="2">Uncharacterized protein</fullName>
    </submittedName>
</protein>
<feature type="compositionally biased region" description="Low complexity" evidence="1">
    <location>
        <begin position="12"/>
        <end position="23"/>
    </location>
</feature>
<evidence type="ECO:0000256" key="1">
    <source>
        <dbReference type="SAM" id="MobiDB-lite"/>
    </source>
</evidence>
<evidence type="ECO:0000313" key="2">
    <source>
        <dbReference type="EMBL" id="KAK0637037.1"/>
    </source>
</evidence>